<gene>
    <name evidence="1" type="ORF">LCGC14_2987750</name>
</gene>
<dbReference type="AlphaFoldDB" id="A0A0F8X5L9"/>
<comment type="caution">
    <text evidence="1">The sequence shown here is derived from an EMBL/GenBank/DDBJ whole genome shotgun (WGS) entry which is preliminary data.</text>
</comment>
<feature type="non-terminal residue" evidence="1">
    <location>
        <position position="1"/>
    </location>
</feature>
<accession>A0A0F8X5L9</accession>
<name>A0A0F8X5L9_9ZZZZ</name>
<protein>
    <submittedName>
        <fullName evidence="1">Uncharacterized protein</fullName>
    </submittedName>
</protein>
<sequence>PDYTNMNALDQGAKSVYPFWIYENQRWPWVIRNAVQKPGLTATWGRYNEATDGGYMPIPGTDLQVNPTRGMVWSGGLRRLYQRDFPEFADQFGMPVEVLDTFSRYGFYPNFMITAPIALFGAKSRTAKPQIGELLPPFATTLVSALANISPGSKWTNTLLEQIVPDRFRDYRTSLAVSDAGSDGSTMLNDINLGIDLSPEDEAIWVQARQRVVNIGGILDAQFSLFRFRPEEMQVAYDASKEGFAELTGVAVEDQEKMRKRFSVTGTRPTDVFPLDPLDQYVMREVLEKYENWLGSSIAPLLPSIQGDIVFKTTSFYTELEDVWAAARTDGFWELNESTGQMELRYKSLDQIHEEWASGKISERERS</sequence>
<reference evidence="1" key="1">
    <citation type="journal article" date="2015" name="Nature">
        <title>Complex archaea that bridge the gap between prokaryotes and eukaryotes.</title>
        <authorList>
            <person name="Spang A."/>
            <person name="Saw J.H."/>
            <person name="Jorgensen S.L."/>
            <person name="Zaremba-Niedzwiedzka K."/>
            <person name="Martijn J."/>
            <person name="Lind A.E."/>
            <person name="van Eijk R."/>
            <person name="Schleper C."/>
            <person name="Guy L."/>
            <person name="Ettema T.J."/>
        </authorList>
    </citation>
    <scope>NUCLEOTIDE SEQUENCE</scope>
</reference>
<evidence type="ECO:0000313" key="1">
    <source>
        <dbReference type="EMBL" id="KKK64088.1"/>
    </source>
</evidence>
<dbReference type="EMBL" id="LAZR01061186">
    <property type="protein sequence ID" value="KKK64088.1"/>
    <property type="molecule type" value="Genomic_DNA"/>
</dbReference>
<feature type="non-terminal residue" evidence="1">
    <location>
        <position position="367"/>
    </location>
</feature>
<organism evidence="1">
    <name type="scientific">marine sediment metagenome</name>
    <dbReference type="NCBI Taxonomy" id="412755"/>
    <lineage>
        <taxon>unclassified sequences</taxon>
        <taxon>metagenomes</taxon>
        <taxon>ecological metagenomes</taxon>
    </lineage>
</organism>
<proteinExistence type="predicted"/>